<dbReference type="AlphaFoldDB" id="A0A9X4RGD6"/>
<dbReference type="EMBL" id="JANRHA010000029">
    <property type="protein sequence ID" value="MDG3017212.1"/>
    <property type="molecule type" value="Genomic_DNA"/>
</dbReference>
<name>A0A9X4RGD6_9ACTN</name>
<evidence type="ECO:0000313" key="2">
    <source>
        <dbReference type="Proteomes" id="UP001152755"/>
    </source>
</evidence>
<keyword evidence="2" id="KW-1185">Reference proteome</keyword>
<sequence length="169" mass="18303">MSVAFEDALAASVATTLRSARALGVALESVDLPATPSIARAVQAEENRWRSIEAEFGLLSSLEVGELLGSRSSNPRSAASDRHRAGKLLGVRRGRETRYPGFQFSHGTVLPVIADLVALARRHQWSEQELALWLIAPTGWLDDRRPVDVLAADSDAVLAAADAKFTTQW</sequence>
<proteinExistence type="predicted"/>
<evidence type="ECO:0008006" key="3">
    <source>
        <dbReference type="Google" id="ProtNLM"/>
    </source>
</evidence>
<evidence type="ECO:0000313" key="1">
    <source>
        <dbReference type="EMBL" id="MDG3017212.1"/>
    </source>
</evidence>
<gene>
    <name evidence="1" type="ORF">NVS88_21895</name>
</gene>
<organism evidence="1 2">
    <name type="scientific">Speluncibacter jeojiensis</name>
    <dbReference type="NCBI Taxonomy" id="2710754"/>
    <lineage>
        <taxon>Bacteria</taxon>
        <taxon>Bacillati</taxon>
        <taxon>Actinomycetota</taxon>
        <taxon>Actinomycetes</taxon>
        <taxon>Mycobacteriales</taxon>
        <taxon>Speluncibacteraceae</taxon>
        <taxon>Speluncibacter</taxon>
    </lineage>
</organism>
<comment type="caution">
    <text evidence="1">The sequence shown here is derived from an EMBL/GenBank/DDBJ whole genome shotgun (WGS) entry which is preliminary data.</text>
</comment>
<protein>
    <recommendedName>
        <fullName evidence="3">Antitoxin Xre/MbcA/ParS-like toxin-binding domain-containing protein</fullName>
    </recommendedName>
</protein>
<dbReference type="RefSeq" id="WP_332520859.1">
    <property type="nucleotide sequence ID" value="NZ_JANRHA010000029.1"/>
</dbReference>
<accession>A0A9X4RGD6</accession>
<reference evidence="1" key="1">
    <citation type="submission" date="2022-08" db="EMBL/GenBank/DDBJ databases">
        <title>Genome analysis of Corynebacteriales strain.</title>
        <authorList>
            <person name="Lee S.D."/>
        </authorList>
    </citation>
    <scope>NUCLEOTIDE SEQUENCE</scope>
    <source>
        <strain evidence="1">D3-21</strain>
    </source>
</reference>
<dbReference type="Proteomes" id="UP001152755">
    <property type="component" value="Unassembled WGS sequence"/>
</dbReference>